<reference evidence="2 3" key="1">
    <citation type="journal article" date="2015" name="Genome Announc.">
        <title>Expanding the biotechnology potential of lactobacilli through comparative genomics of 213 strains and associated genera.</title>
        <authorList>
            <person name="Sun Z."/>
            <person name="Harris H.M."/>
            <person name="McCann A."/>
            <person name="Guo C."/>
            <person name="Argimon S."/>
            <person name="Zhang W."/>
            <person name="Yang X."/>
            <person name="Jeffery I.B."/>
            <person name="Cooney J.C."/>
            <person name="Kagawa T.F."/>
            <person name="Liu W."/>
            <person name="Song Y."/>
            <person name="Salvetti E."/>
            <person name="Wrobel A."/>
            <person name="Rasinkangas P."/>
            <person name="Parkhill J."/>
            <person name="Rea M.C."/>
            <person name="O'Sullivan O."/>
            <person name="Ritari J."/>
            <person name="Douillard F.P."/>
            <person name="Paul Ross R."/>
            <person name="Yang R."/>
            <person name="Briner A.E."/>
            <person name="Felis G.E."/>
            <person name="de Vos W.M."/>
            <person name="Barrangou R."/>
            <person name="Klaenhammer T.R."/>
            <person name="Caufield P.W."/>
            <person name="Cui Y."/>
            <person name="Zhang H."/>
            <person name="O'Toole P.W."/>
        </authorList>
    </citation>
    <scope>NUCLEOTIDE SEQUENCE [LARGE SCALE GENOMIC DNA]</scope>
    <source>
        <strain evidence="2 3">DSM 18630</strain>
    </source>
</reference>
<dbReference type="SMART" id="SM00052">
    <property type="entry name" value="EAL"/>
    <property type="match status" value="1"/>
</dbReference>
<dbReference type="OrthoDB" id="2324331at2"/>
<dbReference type="AlphaFoldDB" id="A0A0R1VL63"/>
<dbReference type="RefSeq" id="WP_083485440.1">
    <property type="nucleotide sequence ID" value="NZ_AZGB01000016.1"/>
</dbReference>
<dbReference type="InterPro" id="IPR001633">
    <property type="entry name" value="EAL_dom"/>
</dbReference>
<dbReference type="PROSITE" id="PS50883">
    <property type="entry name" value="EAL"/>
    <property type="match status" value="1"/>
</dbReference>
<dbReference type="InterPro" id="IPR050706">
    <property type="entry name" value="Cyclic-di-GMP_PDE-like"/>
</dbReference>
<proteinExistence type="predicted"/>
<dbReference type="EMBL" id="AZGB01000016">
    <property type="protein sequence ID" value="KRM06258.1"/>
    <property type="molecule type" value="Genomic_DNA"/>
</dbReference>
<gene>
    <name evidence="2" type="ORF">FC89_GL001130</name>
</gene>
<keyword evidence="3" id="KW-1185">Reference proteome</keyword>
<evidence type="ECO:0000259" key="1">
    <source>
        <dbReference type="PROSITE" id="PS50883"/>
    </source>
</evidence>
<protein>
    <recommendedName>
        <fullName evidence="1">EAL domain-containing protein</fullName>
    </recommendedName>
</protein>
<dbReference type="PATRIC" id="fig|1423750.3.peg.1156"/>
<dbReference type="Gene3D" id="3.20.20.450">
    <property type="entry name" value="EAL domain"/>
    <property type="match status" value="1"/>
</dbReference>
<dbReference type="InterPro" id="IPR035919">
    <property type="entry name" value="EAL_sf"/>
</dbReference>
<feature type="domain" description="EAL" evidence="1">
    <location>
        <begin position="4"/>
        <end position="241"/>
    </location>
</feature>
<dbReference type="GeneID" id="98319148"/>
<dbReference type="PANTHER" id="PTHR33121:SF76">
    <property type="entry name" value="SIGNALING PROTEIN"/>
    <property type="match status" value="1"/>
</dbReference>
<dbReference type="Pfam" id="PF00563">
    <property type="entry name" value="EAL"/>
    <property type="match status" value="1"/>
</dbReference>
<dbReference type="Proteomes" id="UP000051451">
    <property type="component" value="Unassembled WGS sequence"/>
</dbReference>
<dbReference type="GO" id="GO:0071111">
    <property type="term" value="F:cyclic-guanylate-specific phosphodiesterase activity"/>
    <property type="evidence" value="ECO:0007669"/>
    <property type="project" value="InterPro"/>
</dbReference>
<name>A0A0R1VL63_9LACO</name>
<comment type="caution">
    <text evidence="2">The sequence shown here is derived from an EMBL/GenBank/DDBJ whole genome shotgun (WGS) entry which is preliminary data.</text>
</comment>
<dbReference type="SUPFAM" id="SSF141868">
    <property type="entry name" value="EAL domain-like"/>
    <property type="match status" value="1"/>
</dbReference>
<organism evidence="2 3">
    <name type="scientific">Liquorilactobacillus ghanensis DSM 18630</name>
    <dbReference type="NCBI Taxonomy" id="1423750"/>
    <lineage>
        <taxon>Bacteria</taxon>
        <taxon>Bacillati</taxon>
        <taxon>Bacillota</taxon>
        <taxon>Bacilli</taxon>
        <taxon>Lactobacillales</taxon>
        <taxon>Lactobacillaceae</taxon>
        <taxon>Liquorilactobacillus</taxon>
    </lineage>
</organism>
<evidence type="ECO:0000313" key="3">
    <source>
        <dbReference type="Proteomes" id="UP000051451"/>
    </source>
</evidence>
<evidence type="ECO:0000313" key="2">
    <source>
        <dbReference type="EMBL" id="KRM06258.1"/>
    </source>
</evidence>
<accession>A0A0R1VL63</accession>
<dbReference type="PANTHER" id="PTHR33121">
    <property type="entry name" value="CYCLIC DI-GMP PHOSPHODIESTERASE PDEF"/>
    <property type="match status" value="1"/>
</dbReference>
<sequence>MKTFLQEKALEKNNIQKILNNLFLVYQPIINLKKQEDSEVINFEALLRSTDTAGFPQKEFCSMIKNNETNKLFLESMFTKINQIKSDKDIWINLAPQQCIYSSTINFLEAVRSSCKNLRIEITEHPITPSKIKDFENFLFALKKLEYQWAFDDVGTGQNTLAFVLKNLNGVSRIKLSLLPFYSLKPASQNLLVKFWSSIAEENNIEFVVEGVSTKEMAQQVWHSGGKLQQGFFWGKPDQLQ</sequence>
<dbReference type="STRING" id="1423750.FC89_GL001130"/>